<dbReference type="InterPro" id="IPR037171">
    <property type="entry name" value="NagB/RpiA_transferase-like"/>
</dbReference>
<feature type="binding site" evidence="4">
    <location>
        <position position="83"/>
    </location>
    <ligand>
        <name>substrate</name>
    </ligand>
</feature>
<evidence type="ECO:0000256" key="4">
    <source>
        <dbReference type="PIRSR" id="PIRSR006806-1"/>
    </source>
</evidence>
<dbReference type="PIRSF" id="PIRSF006806">
    <property type="entry name" value="FTHF_cligase"/>
    <property type="match status" value="1"/>
</dbReference>
<dbReference type="GO" id="GO:0030272">
    <property type="term" value="F:5-formyltetrahydrofolate cyclo-ligase activity"/>
    <property type="evidence" value="ECO:0007669"/>
    <property type="project" value="UniProtKB-EC"/>
</dbReference>
<comment type="catalytic activity">
    <reaction evidence="5">
        <text>(6S)-5-formyl-5,6,7,8-tetrahydrofolate + ATP = (6R)-5,10-methenyltetrahydrofolate + ADP + phosphate</text>
        <dbReference type="Rhea" id="RHEA:10488"/>
        <dbReference type="ChEBI" id="CHEBI:30616"/>
        <dbReference type="ChEBI" id="CHEBI:43474"/>
        <dbReference type="ChEBI" id="CHEBI:57455"/>
        <dbReference type="ChEBI" id="CHEBI:57457"/>
        <dbReference type="ChEBI" id="CHEBI:456216"/>
        <dbReference type="EC" id="6.3.3.2"/>
    </reaction>
</comment>
<dbReference type="EC" id="6.3.3.2" evidence="5"/>
<gene>
    <name evidence="6" type="ORF">E1269_29755</name>
</gene>
<name>A0A4R5CFQ0_9ACTN</name>
<evidence type="ECO:0000256" key="2">
    <source>
        <dbReference type="ARBA" id="ARBA00022741"/>
    </source>
</evidence>
<feature type="binding site" evidence="4">
    <location>
        <begin position="32"/>
        <end position="36"/>
    </location>
    <ligand>
        <name>ATP</name>
        <dbReference type="ChEBI" id="CHEBI:30616"/>
    </ligand>
</feature>
<feature type="binding site" evidence="4">
    <location>
        <begin position="161"/>
        <end position="169"/>
    </location>
    <ligand>
        <name>ATP</name>
        <dbReference type="ChEBI" id="CHEBI:30616"/>
    </ligand>
</feature>
<keyword evidence="5" id="KW-0460">Magnesium</keyword>
<dbReference type="EMBL" id="SMKZ01000076">
    <property type="protein sequence ID" value="TDD97240.1"/>
    <property type="molecule type" value="Genomic_DNA"/>
</dbReference>
<evidence type="ECO:0000313" key="6">
    <source>
        <dbReference type="EMBL" id="TDD97240.1"/>
    </source>
</evidence>
<evidence type="ECO:0000256" key="3">
    <source>
        <dbReference type="ARBA" id="ARBA00022840"/>
    </source>
</evidence>
<comment type="caution">
    <text evidence="6">The sequence shown here is derived from an EMBL/GenBank/DDBJ whole genome shotgun (WGS) entry which is preliminary data.</text>
</comment>
<dbReference type="NCBIfam" id="TIGR02727">
    <property type="entry name" value="MTHFS_bact"/>
    <property type="match status" value="1"/>
</dbReference>
<dbReference type="OrthoDB" id="3242798at2"/>
<comment type="similarity">
    <text evidence="1 5">Belongs to the 5-formyltetrahydrofolate cyclo-ligase family.</text>
</comment>
<proteinExistence type="inferred from homology"/>
<dbReference type="SUPFAM" id="SSF100950">
    <property type="entry name" value="NagB/RpiA/CoA transferase-like"/>
    <property type="match status" value="1"/>
</dbReference>
<dbReference type="Proteomes" id="UP000294739">
    <property type="component" value="Unassembled WGS sequence"/>
</dbReference>
<feature type="binding site" evidence="4">
    <location>
        <position position="78"/>
    </location>
    <ligand>
        <name>substrate</name>
    </ligand>
</feature>
<dbReference type="GO" id="GO:0009396">
    <property type="term" value="P:folic acid-containing compound biosynthetic process"/>
    <property type="evidence" value="ECO:0007669"/>
    <property type="project" value="TreeGrafter"/>
</dbReference>
<dbReference type="FunCoup" id="A0A4R5CFQ0">
    <property type="interactions" value="31"/>
</dbReference>
<dbReference type="InterPro" id="IPR002698">
    <property type="entry name" value="FTHF_cligase"/>
</dbReference>
<reference evidence="6 7" key="1">
    <citation type="submission" date="2019-03" db="EMBL/GenBank/DDBJ databases">
        <title>Draft genome sequences of novel Actinobacteria.</title>
        <authorList>
            <person name="Sahin N."/>
            <person name="Ay H."/>
            <person name="Saygin H."/>
        </authorList>
    </citation>
    <scope>NUCLEOTIDE SEQUENCE [LARGE SCALE GENOMIC DNA]</scope>
    <source>
        <strain evidence="6 7">5K138</strain>
    </source>
</reference>
<evidence type="ECO:0000256" key="1">
    <source>
        <dbReference type="ARBA" id="ARBA00010638"/>
    </source>
</evidence>
<keyword evidence="6" id="KW-0436">Ligase</keyword>
<keyword evidence="7" id="KW-1185">Reference proteome</keyword>
<dbReference type="InterPro" id="IPR024185">
    <property type="entry name" value="FTHF_cligase-like_sf"/>
</dbReference>
<evidence type="ECO:0000313" key="7">
    <source>
        <dbReference type="Proteomes" id="UP000294739"/>
    </source>
</evidence>
<keyword evidence="2 4" id="KW-0547">Nucleotide-binding</keyword>
<dbReference type="PANTHER" id="PTHR23407">
    <property type="entry name" value="ATPASE INHIBITOR/5-FORMYLTETRAHYDROFOLATE CYCLO-LIGASE"/>
    <property type="match status" value="1"/>
</dbReference>
<dbReference type="Gene3D" id="3.40.50.10420">
    <property type="entry name" value="NagB/RpiA/CoA transferase-like"/>
    <property type="match status" value="1"/>
</dbReference>
<dbReference type="Pfam" id="PF01812">
    <property type="entry name" value="5-FTHF_cyc-lig"/>
    <property type="match status" value="1"/>
</dbReference>
<dbReference type="PANTHER" id="PTHR23407:SF1">
    <property type="entry name" value="5-FORMYLTETRAHYDROFOLATE CYCLO-LIGASE"/>
    <property type="match status" value="1"/>
</dbReference>
<dbReference type="AlphaFoldDB" id="A0A4R5CFQ0"/>
<evidence type="ECO:0000256" key="5">
    <source>
        <dbReference type="RuleBase" id="RU361279"/>
    </source>
</evidence>
<dbReference type="GO" id="GO:0046872">
    <property type="term" value="F:metal ion binding"/>
    <property type="evidence" value="ECO:0007669"/>
    <property type="project" value="UniProtKB-KW"/>
</dbReference>
<organism evidence="6 7">
    <name type="scientific">Jiangella asiatica</name>
    <dbReference type="NCBI Taxonomy" id="2530372"/>
    <lineage>
        <taxon>Bacteria</taxon>
        <taxon>Bacillati</taxon>
        <taxon>Actinomycetota</taxon>
        <taxon>Actinomycetes</taxon>
        <taxon>Jiangellales</taxon>
        <taxon>Jiangellaceae</taxon>
        <taxon>Jiangella</taxon>
    </lineage>
</organism>
<dbReference type="GO" id="GO:0005524">
    <property type="term" value="F:ATP binding"/>
    <property type="evidence" value="ECO:0007669"/>
    <property type="project" value="UniProtKB-KW"/>
</dbReference>
<dbReference type="GO" id="GO:0035999">
    <property type="term" value="P:tetrahydrofolate interconversion"/>
    <property type="evidence" value="ECO:0007669"/>
    <property type="project" value="TreeGrafter"/>
</dbReference>
<sequence>MGVTLQTRAVPQKQDVPSAYGEAVSTSVPDAKRALRSRILQGRAELDATALSSAALALRDVVLALPEVAAARRVAAYVSVGREPGTGPLIEALSDNDVDVLLPILLPDGELDWGLYRGPRALVAAARGLLEPDGVPLGPAAVLEAAVVLVPGLAVDRRGFRLGRGGGSYDRVLARRLGRGLSCVLLHDGEVLDMPVPRAPHDVPVDAVATPSAVRRLR</sequence>
<protein>
    <recommendedName>
        <fullName evidence="5">5-formyltetrahydrofolate cyclo-ligase</fullName>
        <ecNumber evidence="5">6.3.3.2</ecNumber>
    </recommendedName>
</protein>
<keyword evidence="3 4" id="KW-0067">ATP-binding</keyword>
<accession>A0A4R5CFQ0</accession>
<dbReference type="InParanoid" id="A0A4R5CFQ0"/>
<keyword evidence="5" id="KW-0479">Metal-binding</keyword>
<comment type="cofactor">
    <cofactor evidence="5">
        <name>Mg(2+)</name>
        <dbReference type="ChEBI" id="CHEBI:18420"/>
    </cofactor>
</comment>